<evidence type="ECO:0000256" key="1">
    <source>
        <dbReference type="SAM" id="SignalP"/>
    </source>
</evidence>
<feature type="signal peptide" evidence="1">
    <location>
        <begin position="1"/>
        <end position="22"/>
    </location>
</feature>
<dbReference type="PIRSF" id="PIRSF028470">
    <property type="entry name" value="UCP028470"/>
    <property type="match status" value="1"/>
</dbReference>
<dbReference type="InterPro" id="IPR032710">
    <property type="entry name" value="NTF2-like_dom_sf"/>
</dbReference>
<dbReference type="SUPFAM" id="SSF54427">
    <property type="entry name" value="NTF2-like"/>
    <property type="match status" value="1"/>
</dbReference>
<evidence type="ECO:0000259" key="2">
    <source>
        <dbReference type="Pfam" id="PF08332"/>
    </source>
</evidence>
<evidence type="ECO:0000313" key="3">
    <source>
        <dbReference type="EMBL" id="MDD1015144.1"/>
    </source>
</evidence>
<evidence type="ECO:0000313" key="4">
    <source>
        <dbReference type="Proteomes" id="UP001148184"/>
    </source>
</evidence>
<dbReference type="InterPro" id="IPR016887">
    <property type="entry name" value="UCP028470_steroid_isom-rel"/>
</dbReference>
<dbReference type="Pfam" id="PF08332">
    <property type="entry name" value="CaMKII_AD"/>
    <property type="match status" value="1"/>
</dbReference>
<keyword evidence="1" id="KW-0732">Signal</keyword>
<protein>
    <submittedName>
        <fullName evidence="3">DUF4440 domain-containing protein</fullName>
    </submittedName>
</protein>
<dbReference type="RefSeq" id="WP_273893849.1">
    <property type="nucleotide sequence ID" value="NZ_JAMDGP010000060.1"/>
</dbReference>
<dbReference type="InterPro" id="IPR013543">
    <property type="entry name" value="Ca/CaM-dep_prot_kinase-assoc"/>
</dbReference>
<accession>A0ABT5PA16</accession>
<reference evidence="3 4" key="1">
    <citation type="submission" date="2022-05" db="EMBL/GenBank/DDBJ databases">
        <title>Novel Pseudomonas spp. Isolated from a Rainbow Trout Aquaculture Facility.</title>
        <authorList>
            <person name="Testerman T."/>
            <person name="Graf J."/>
        </authorList>
    </citation>
    <scope>NUCLEOTIDE SEQUENCE [LARGE SCALE GENOMIC DNA]</scope>
    <source>
        <strain evidence="3 4">ID1025</strain>
    </source>
</reference>
<dbReference type="Gene3D" id="3.10.450.50">
    <property type="match status" value="1"/>
</dbReference>
<proteinExistence type="predicted"/>
<keyword evidence="4" id="KW-1185">Reference proteome</keyword>
<name>A0ABT5PA16_9PSED</name>
<feature type="domain" description="Calcium/calmodulin-dependent protein kinase II association-domain" evidence="2">
    <location>
        <begin position="32"/>
        <end position="148"/>
    </location>
</feature>
<dbReference type="Proteomes" id="UP001148184">
    <property type="component" value="Unassembled WGS sequence"/>
</dbReference>
<feature type="chain" id="PRO_5045844953" evidence="1">
    <location>
        <begin position="23"/>
        <end position="152"/>
    </location>
</feature>
<comment type="caution">
    <text evidence="3">The sequence shown here is derived from an EMBL/GenBank/DDBJ whole genome shotgun (WGS) entry which is preliminary data.</text>
</comment>
<dbReference type="PROSITE" id="PS51257">
    <property type="entry name" value="PROKAR_LIPOPROTEIN"/>
    <property type="match status" value="1"/>
</dbReference>
<sequence length="152" mass="16943">MKKLFVLSAWVLFGCLSTAVNAEEVQCKSSSEAEILAQFERWNQSLRSGDPEQVAALYSEDAILLPTLSNQARLTTAQRIQYFKYFLGNQPSGHLDSHHLDLGCNTAVLSGLYTFTFASNGESAAARYTYAYRWDGQQWLITSHHSSLLPSS</sequence>
<dbReference type="EMBL" id="JAMDGZ010000033">
    <property type="protein sequence ID" value="MDD1015144.1"/>
    <property type="molecule type" value="Genomic_DNA"/>
</dbReference>
<organism evidence="3 4">
    <name type="scientific">Pseudomonas rubra</name>
    <dbReference type="NCBI Taxonomy" id="2942627"/>
    <lineage>
        <taxon>Bacteria</taxon>
        <taxon>Pseudomonadati</taxon>
        <taxon>Pseudomonadota</taxon>
        <taxon>Gammaproteobacteria</taxon>
        <taxon>Pseudomonadales</taxon>
        <taxon>Pseudomonadaceae</taxon>
        <taxon>Pseudomonas</taxon>
    </lineage>
</organism>
<gene>
    <name evidence="3" type="ORF">M5G17_15860</name>
</gene>